<name>A0AAE3DZT0_9FIRM</name>
<keyword evidence="3" id="KW-1185">Reference proteome</keyword>
<protein>
    <submittedName>
        <fullName evidence="2">Uncharacterized protein</fullName>
    </submittedName>
</protein>
<comment type="caution">
    <text evidence="2">The sequence shown here is derived from an EMBL/GenBank/DDBJ whole genome shotgun (WGS) entry which is preliminary data.</text>
</comment>
<dbReference type="EMBL" id="JAJEQM010000012">
    <property type="protein sequence ID" value="MCC2210934.1"/>
    <property type="molecule type" value="Genomic_DNA"/>
</dbReference>
<proteinExistence type="predicted"/>
<dbReference type="AlphaFoldDB" id="A0AAE3DZT0"/>
<sequence>MKKYYIGGLLTLVTIAFATVTLAVNKDVIGYRRYIYTPPTKAGSIVFVAFAIYIAVLSVGALVYAIYRHFHKDE</sequence>
<keyword evidence="1" id="KW-1133">Transmembrane helix</keyword>
<accession>A0AAE3DZT0</accession>
<evidence type="ECO:0000256" key="1">
    <source>
        <dbReference type="SAM" id="Phobius"/>
    </source>
</evidence>
<keyword evidence="1" id="KW-0812">Transmembrane</keyword>
<dbReference type="RefSeq" id="WP_022230605.1">
    <property type="nucleotide sequence ID" value="NZ_JAJEQM010000012.1"/>
</dbReference>
<keyword evidence="1" id="KW-0472">Membrane</keyword>
<dbReference type="Proteomes" id="UP001198242">
    <property type="component" value="Unassembled WGS sequence"/>
</dbReference>
<evidence type="ECO:0000313" key="2">
    <source>
        <dbReference type="EMBL" id="MCC2210934.1"/>
    </source>
</evidence>
<feature type="transmembrane region" description="Helical" evidence="1">
    <location>
        <begin position="47"/>
        <end position="67"/>
    </location>
</feature>
<gene>
    <name evidence="2" type="ORF">LKE05_09065</name>
</gene>
<reference evidence="2 3" key="1">
    <citation type="submission" date="2021-10" db="EMBL/GenBank/DDBJ databases">
        <title>Anaerobic single-cell dispensing facilitates the cultivation of human gut bacteria.</title>
        <authorList>
            <person name="Afrizal A."/>
        </authorList>
    </citation>
    <scope>NUCLEOTIDE SEQUENCE [LARGE SCALE GENOMIC DNA]</scope>
    <source>
        <strain evidence="2 3">CLA-AA-H232</strain>
    </source>
</reference>
<organism evidence="2 3">
    <name type="scientific">Hominilimicola fabiformis</name>
    <dbReference type="NCBI Taxonomy" id="2885356"/>
    <lineage>
        <taxon>Bacteria</taxon>
        <taxon>Bacillati</taxon>
        <taxon>Bacillota</taxon>
        <taxon>Clostridia</taxon>
        <taxon>Eubacteriales</taxon>
        <taxon>Oscillospiraceae</taxon>
        <taxon>Hominilimicola</taxon>
    </lineage>
</organism>
<evidence type="ECO:0000313" key="3">
    <source>
        <dbReference type="Proteomes" id="UP001198242"/>
    </source>
</evidence>